<feature type="compositionally biased region" description="Polar residues" evidence="2">
    <location>
        <begin position="1663"/>
        <end position="1685"/>
    </location>
</feature>
<feature type="compositionally biased region" description="Basic and acidic residues" evidence="2">
    <location>
        <begin position="1877"/>
        <end position="1921"/>
    </location>
</feature>
<keyword evidence="1" id="KW-0175">Coiled coil</keyword>
<feature type="region of interest" description="Disordered" evidence="2">
    <location>
        <begin position="602"/>
        <end position="621"/>
    </location>
</feature>
<feature type="region of interest" description="Disordered" evidence="2">
    <location>
        <begin position="1804"/>
        <end position="1823"/>
    </location>
</feature>
<feature type="compositionally biased region" description="Basic and acidic residues" evidence="2">
    <location>
        <begin position="1350"/>
        <end position="1359"/>
    </location>
</feature>
<keyword evidence="4" id="KW-1185">Reference proteome</keyword>
<feature type="compositionally biased region" description="Basic and acidic residues" evidence="2">
    <location>
        <begin position="1329"/>
        <end position="1340"/>
    </location>
</feature>
<feature type="compositionally biased region" description="Basic and acidic residues" evidence="2">
    <location>
        <begin position="414"/>
        <end position="446"/>
    </location>
</feature>
<evidence type="ECO:0000313" key="4">
    <source>
        <dbReference type="Proteomes" id="UP000224006"/>
    </source>
</evidence>
<dbReference type="EMBL" id="NWUJ01000004">
    <property type="protein sequence ID" value="PFH35968.1"/>
    <property type="molecule type" value="Genomic_DNA"/>
</dbReference>
<feature type="compositionally biased region" description="Basic and acidic residues" evidence="2">
    <location>
        <begin position="330"/>
        <end position="346"/>
    </location>
</feature>
<organism evidence="3 4">
    <name type="scientific">Besnoitia besnoiti</name>
    <name type="common">Apicomplexan protozoan</name>
    <dbReference type="NCBI Taxonomy" id="94643"/>
    <lineage>
        <taxon>Eukaryota</taxon>
        <taxon>Sar</taxon>
        <taxon>Alveolata</taxon>
        <taxon>Apicomplexa</taxon>
        <taxon>Conoidasida</taxon>
        <taxon>Coccidia</taxon>
        <taxon>Eucoccidiorida</taxon>
        <taxon>Eimeriorina</taxon>
        <taxon>Sarcocystidae</taxon>
        <taxon>Besnoitia</taxon>
    </lineage>
</organism>
<feature type="region of interest" description="Disordered" evidence="2">
    <location>
        <begin position="1829"/>
        <end position="1921"/>
    </location>
</feature>
<evidence type="ECO:0000256" key="2">
    <source>
        <dbReference type="SAM" id="MobiDB-lite"/>
    </source>
</evidence>
<dbReference type="VEuPathDB" id="ToxoDB:BESB_056190"/>
<feature type="compositionally biased region" description="Basic and acidic residues" evidence="2">
    <location>
        <begin position="1829"/>
        <end position="1843"/>
    </location>
</feature>
<dbReference type="KEGG" id="bbes:BESB_056190"/>
<feature type="region of interest" description="Disordered" evidence="2">
    <location>
        <begin position="221"/>
        <end position="475"/>
    </location>
</feature>
<evidence type="ECO:0000313" key="3">
    <source>
        <dbReference type="EMBL" id="PFH35968.1"/>
    </source>
</evidence>
<dbReference type="OrthoDB" id="331937at2759"/>
<feature type="compositionally biased region" description="Basic and acidic residues" evidence="2">
    <location>
        <begin position="1201"/>
        <end position="1223"/>
    </location>
</feature>
<sequence length="2088" mass="224134">MPHRIPPAAVRIFTHRKPLLQEANRRPGEDSEPWFPPEPSPTLFSPPAAAVETRGSRTYDGCCRYEYREHLRAARGDWDPSPGTVSGRYQPGSECLSSAFHCPASGPSPASRVFRPHHPDAPMEQGSAYTPYLLLRAEAYEGAAPPESAYEGAAAKTYTQGHRPSRHPRRDAVAAALPVHRHDGACAAHLPTRYASSQGSYLPACSRGGRACEAGERDGFSHIPLGGVEEGRSSRRGSQCAPGRRAEQGPEARSFADNGARARPDRTLSSSSTESATSYRRGDREPGPRRQARGDWNAGQPRESRGREGRVRSQVHNENEAPNRSPARQKKGEVSGRASESHRKDSSCGMPRGGASKGDADRQPEASSRNPSAHSALHSGAAREPRSHYDPQAAAKSRRPGGGQLRQAPQRPGADSESRRRPARQAEESDRRAALGRQRETQRDTQLRGASAQAPARGCRGSSKAANGRGAEELAQVSAGDDATVARGSWGVARPVVPGAQQVLWQQTRRRLMTRRLTVEEERAVACFSGSCDDPQALASLSADGRSEFAECIEARRHSGCPPGPVKIHQRQTVAVSHVSPVLSPRASSSLLFGEDAKAPAGAFRGEKGRDNPGKSEASAAEMQVGYDGGDEYWETAETSDSYQKDDKDIVHFLLQEKERCMRRLERELDALHVEHRTLLALADGPALSTACLPSAGGRCEEDVAPSRQARTLSEPSPELLPPHLLPHRGVSAHWGDAAREDSSQCVHTHAGRSCRHCHTSEPVPHADAGQLLGGESYFPAFPLCEDAKGERGEAGGMYPCTHADTSNEHVWDGFSGHAELRNGRRAHSGWKGLRGKGRGDDLSSHPPVALRAAQPGGSRQTGRGSFASRASEAEVPEGGCDGARRLLDASRRRAGPTLLQQRHSREGGRGGAFYADIRSRGDLLRPPPSCPGGVYPAYLQEARQAPVQQPGESELERKRMFSLREETFPDGGFDCVQPLPQRQRGPLSCGPAERLRSRVPSRSAAGRGAGRDPPDARNGPAGGARRDPRAPRCLAHPGLYVPSLSRLCTAPAALGPRGHAAPQRPACMRCGADVHEPSEGRGADEIHADSRLCAAAACGACLRPAAAAAAWSRGPREPLPPQIPRACERATRLQAFPSWLARGDGEHAYVAYYRRCDAAMREDAGGEGAHSEAECAADRSPSFDAEGDWGHSRAPRGPPSRREGRRRREERASDRGRARGETVGRSASPTASRAASLSPETQEDAGSAHATAERDRHRPVARVAAAILRRVKARQRGDGEAPDPPRRLRKTKGGAETEDEQEDGVTDAGAWSEDEVAGLRDLSGPLQRMREDGDSGVWRRDRRRGGSRARGERLENRDASLGSRASTGFSDAGLEEPPQAFDSMQEDAAEDRVPLSKKRTRCGKLRSSRGAQEEGEDLASSSPVPEEGRRRGRKERRVGGRAAEGEARLEESKRPDIAPTDEEEAEDESRGRKRRRRKASVAKKSMKSFGAPVRRSPRLEGAQAQRALGREDARERRSQAKPSERRTGTGAQQPAAAGAGGVQMETEPAAGEAHTQAVSTDDFASNWGEDLPCEGDPPLSPASSDSRLARRRSPRRPKSTAAPQPGEEGPREAHPLDNLPASLSSLGRRGQTRREKEDNLLVSRSPPGRPAGAADIPAASGGNPSSHRFPLSSQDGAGSRSRSCVASPPEKGASSASSPASTPSRRKGEAAPASQPGGSHAGGGAPSRSPPACEPPAKDRAAALKETLGAAPSQSRRRKRVLRAAATPGKEEKGGRRVPSISSSRGPGAPLYSAAALQRLRREELETIPSPIVTRIRLGLSDRLSLLRQKEKASEKAAEESRAPPAPQDKAPPAQSQSPTQCGGEKQANTSGGDGGRARERDSGDSERAEEAAQRRGEREEPAERLAARGKPCEEEEEARVLDKTAFADISTRGAPLAPEGANSTQPLFTPLSSFASSSFSSEDKVGRGLAEGEVRPGDLVGGRLVRRGADVRNRVFSSTLLRLINGDMRATTEKDVHLFITNYCLEKGLQQVRSVVNGKKAKKWPVGRDPLLRVLFGDGAKAFPASKPEMMECLRKNKHITYFSIA</sequence>
<feature type="coiled-coil region" evidence="1">
    <location>
        <begin position="655"/>
        <end position="682"/>
    </location>
</feature>
<comment type="caution">
    <text evidence="3">The sequence shown here is derived from an EMBL/GenBank/DDBJ whole genome shotgun (WGS) entry which is preliminary data.</text>
</comment>
<feature type="compositionally biased region" description="Low complexity" evidence="2">
    <location>
        <begin position="1529"/>
        <end position="1538"/>
    </location>
</feature>
<protein>
    <submittedName>
        <fullName evidence="3">Uncharacterized protein</fullName>
    </submittedName>
</protein>
<feature type="compositionally biased region" description="Basic and acidic residues" evidence="2">
    <location>
        <begin position="1509"/>
        <end position="1528"/>
    </location>
</feature>
<gene>
    <name evidence="3" type="ORF">BESB_056190</name>
</gene>
<feature type="region of interest" description="Disordered" evidence="2">
    <location>
        <begin position="1171"/>
        <end position="1791"/>
    </location>
</feature>
<feature type="compositionally biased region" description="Basic and acidic residues" evidence="2">
    <location>
        <begin position="302"/>
        <end position="321"/>
    </location>
</feature>
<feature type="compositionally biased region" description="Low complexity" evidence="2">
    <location>
        <begin position="1687"/>
        <end position="1704"/>
    </location>
</feature>
<feature type="compositionally biased region" description="Low complexity" evidence="2">
    <location>
        <begin position="1849"/>
        <end position="1860"/>
    </location>
</feature>
<proteinExistence type="predicted"/>
<feature type="compositionally biased region" description="Basic and acidic residues" evidence="2">
    <location>
        <begin position="605"/>
        <end position="614"/>
    </location>
</feature>
<evidence type="ECO:0000256" key="1">
    <source>
        <dbReference type="SAM" id="Coils"/>
    </source>
</evidence>
<feature type="compositionally biased region" description="Basic residues" evidence="2">
    <location>
        <begin position="1590"/>
        <end position="1599"/>
    </location>
</feature>
<feature type="compositionally biased region" description="Acidic residues" evidence="2">
    <location>
        <begin position="1297"/>
        <end position="1306"/>
    </location>
</feature>
<name>A0A2A9MBW7_BESBE</name>
<accession>A0A2A9MBW7</accession>
<feature type="compositionally biased region" description="Low complexity" evidence="2">
    <location>
        <begin position="267"/>
        <end position="278"/>
    </location>
</feature>
<feature type="compositionally biased region" description="Basic residues" evidence="2">
    <location>
        <begin position="1472"/>
        <end position="1487"/>
    </location>
</feature>
<feature type="compositionally biased region" description="Low complexity" evidence="2">
    <location>
        <begin position="1226"/>
        <end position="1240"/>
    </location>
</feature>
<dbReference type="RefSeq" id="XP_029219977.1">
    <property type="nucleotide sequence ID" value="XM_029364054.1"/>
</dbReference>
<dbReference type="GeneID" id="40310548"/>
<feature type="compositionally biased region" description="Basic and acidic residues" evidence="2">
    <location>
        <begin position="1276"/>
        <end position="1287"/>
    </location>
</feature>
<reference evidence="3 4" key="1">
    <citation type="submission" date="2017-09" db="EMBL/GenBank/DDBJ databases">
        <title>Genome sequencing of Besnoitia besnoiti strain Bb-Ger1.</title>
        <authorList>
            <person name="Schares G."/>
            <person name="Venepally P."/>
            <person name="Lorenzi H.A."/>
        </authorList>
    </citation>
    <scope>NUCLEOTIDE SEQUENCE [LARGE SCALE GENOMIC DNA]</scope>
    <source>
        <strain evidence="3 4">Bb-Ger1</strain>
    </source>
</reference>
<feature type="region of interest" description="Disordered" evidence="2">
    <location>
        <begin position="828"/>
        <end position="883"/>
    </location>
</feature>
<feature type="region of interest" description="Disordered" evidence="2">
    <location>
        <begin position="971"/>
        <end position="1033"/>
    </location>
</feature>
<dbReference type="Proteomes" id="UP000224006">
    <property type="component" value="Chromosome IV"/>
</dbReference>
<feature type="compositionally biased region" description="Basic residues" evidence="2">
    <location>
        <begin position="1396"/>
        <end position="1408"/>
    </location>
</feature>
<feature type="compositionally biased region" description="Basic and acidic residues" evidence="2">
    <location>
        <begin position="1444"/>
        <end position="1457"/>
    </location>
</feature>
<feature type="compositionally biased region" description="Basic residues" evidence="2">
    <location>
        <begin position="828"/>
        <end position="837"/>
    </location>
</feature>
<feature type="region of interest" description="Disordered" evidence="2">
    <location>
        <begin position="15"/>
        <end position="52"/>
    </location>
</feature>